<comment type="caution">
    <text evidence="2">The sequence shown here is derived from an EMBL/GenBank/DDBJ whole genome shotgun (WGS) entry which is preliminary data.</text>
</comment>
<feature type="compositionally biased region" description="Polar residues" evidence="1">
    <location>
        <begin position="194"/>
        <end position="210"/>
    </location>
</feature>
<evidence type="ECO:0000313" key="3">
    <source>
        <dbReference type="Proteomes" id="UP000050349"/>
    </source>
</evidence>
<evidence type="ECO:0000256" key="1">
    <source>
        <dbReference type="SAM" id="MobiDB-lite"/>
    </source>
</evidence>
<organism evidence="2 3">
    <name type="scientific">Pseudomonas fluorescens</name>
    <dbReference type="NCBI Taxonomy" id="294"/>
    <lineage>
        <taxon>Bacteria</taxon>
        <taxon>Pseudomonadati</taxon>
        <taxon>Pseudomonadota</taxon>
        <taxon>Gammaproteobacteria</taxon>
        <taxon>Pseudomonadales</taxon>
        <taxon>Pseudomonadaceae</taxon>
        <taxon>Pseudomonas</taxon>
    </lineage>
</organism>
<dbReference type="AlphaFoldDB" id="A0A0P9BFN6"/>
<dbReference type="EMBL" id="LJXB01000042">
    <property type="protein sequence ID" value="KPU61939.1"/>
    <property type="molecule type" value="Genomic_DNA"/>
</dbReference>
<protein>
    <submittedName>
        <fullName evidence="2">Uncharacterized protein</fullName>
    </submittedName>
</protein>
<accession>A0A0P9BFN6</accession>
<sequence length="273" mass="29738">MVALQVASSLGLVTQALYAVHDIVGLRQEGIAQALYPDGILPQRCQNLREGDQRLHARIPGLVRHLFDRIVALGVGVRFGPADRLTNFPGVSGGHQYLCQQGVGVKRNGRQHLIQLFLGEHGILGRRCDGRRIGRACRCRCGRIRTQCQAGISAQKQYGRQRVKQWNVHCTPMWSGRLEMSGSSQAGASRLCKPQSSASAPLPNGSSSFQGPRLALKRRDADPDQCALASLSCSSANAMKTFRSSTSSLIWAMNAENARLAARIRRSEAQAGR</sequence>
<dbReference type="Proteomes" id="UP000050349">
    <property type="component" value="Unassembled WGS sequence"/>
</dbReference>
<gene>
    <name evidence="2" type="ORF">AN403_6014</name>
</gene>
<proteinExistence type="predicted"/>
<name>A0A0P9BFN6_PSEFL</name>
<evidence type="ECO:0000313" key="2">
    <source>
        <dbReference type="EMBL" id="KPU61939.1"/>
    </source>
</evidence>
<reference evidence="2 3" key="1">
    <citation type="submission" date="2015-09" db="EMBL/GenBank/DDBJ databases">
        <authorList>
            <person name="Jackson K.R."/>
            <person name="Lunt B.L."/>
            <person name="Fisher J.N.B."/>
            <person name="Gardner A.V."/>
            <person name="Bailey M.E."/>
            <person name="Deus L.M."/>
            <person name="Earl A.S."/>
            <person name="Gibby P.D."/>
            <person name="Hartmann K.A."/>
            <person name="Liu J.E."/>
            <person name="Manci A.M."/>
            <person name="Nielsen D.A."/>
            <person name="Solomon M.B."/>
            <person name="Breakwell D.P."/>
            <person name="Burnett S.H."/>
            <person name="Grose J.H."/>
        </authorList>
    </citation>
    <scope>NUCLEOTIDE SEQUENCE [LARGE SCALE GENOMIC DNA]</scope>
    <source>
        <strain evidence="2 3">S613</strain>
    </source>
</reference>
<feature type="region of interest" description="Disordered" evidence="1">
    <location>
        <begin position="187"/>
        <end position="211"/>
    </location>
</feature>